<dbReference type="Proteomes" id="UP001283366">
    <property type="component" value="Unassembled WGS sequence"/>
</dbReference>
<dbReference type="InterPro" id="IPR036661">
    <property type="entry name" value="Luciferase-like_sf"/>
</dbReference>
<keyword evidence="3" id="KW-0503">Monooxygenase</keyword>
<reference evidence="2 5" key="2">
    <citation type="submission" date="2023-11" db="EMBL/GenBank/DDBJ databases">
        <title>Plant-associative lifestyle of Vibrio porteresiae and its evolutionary dynamics.</title>
        <authorList>
            <person name="Rameshkumar N."/>
            <person name="Kirti K."/>
        </authorList>
    </citation>
    <scope>NUCLEOTIDE SEQUENCE [LARGE SCALE GENOMIC DNA]</scope>
    <source>
        <strain evidence="2 5">MSSRF38</strain>
    </source>
</reference>
<reference evidence="3 4" key="1">
    <citation type="submission" date="2017-05" db="EMBL/GenBank/DDBJ databases">
        <authorList>
            <person name="Song R."/>
            <person name="Chenine A.L."/>
            <person name="Ruprecht R.M."/>
        </authorList>
    </citation>
    <scope>NUCLEOTIDE SEQUENCE [LARGE SCALE GENOMIC DNA]</scope>
    <source>
        <strain evidence="3 4">CECT 7927</strain>
    </source>
</reference>
<dbReference type="EMBL" id="JAWRCO010000002">
    <property type="protein sequence ID" value="MDW6005414.1"/>
    <property type="molecule type" value="Genomic_DNA"/>
</dbReference>
<dbReference type="AlphaFoldDB" id="A0A1Y6IWX4"/>
<dbReference type="PANTHER" id="PTHR30137">
    <property type="entry name" value="LUCIFERASE-LIKE MONOOXYGENASE"/>
    <property type="match status" value="1"/>
</dbReference>
<dbReference type="Proteomes" id="UP000196125">
    <property type="component" value="Unassembled WGS sequence"/>
</dbReference>
<dbReference type="InterPro" id="IPR024011">
    <property type="entry name" value="Biosynth_lucif-like_mOase_dom"/>
</dbReference>
<dbReference type="InterPro" id="IPR050766">
    <property type="entry name" value="Bact_Lucif_Oxidored"/>
</dbReference>
<dbReference type="Gene3D" id="3.20.20.30">
    <property type="entry name" value="Luciferase-like domain"/>
    <property type="match status" value="1"/>
</dbReference>
<evidence type="ECO:0000313" key="4">
    <source>
        <dbReference type="Proteomes" id="UP000196125"/>
    </source>
</evidence>
<proteinExistence type="predicted"/>
<sequence length="411" mass="46742">MNNDNNYIRLKQRYQALTQDQKTTFLEQLQQQGLSIDFDQLHQDTTSDDSSVHATTRQIDISLCYFSAGQNEHSSTQYQFILETARDADKAGFHAIWLPERHFANFGGLHPNPAVLAAAIATQTQKIAIRSGSVVLPLHNPLRVAEEWALVDQLSEGRAGVGFASGWHSNDFVMAPEQYTQRKQELFSRLETVISLWRGQPRMLPNGENQLTETLTYPRPYSSESLPIWLTTNSGDMFERAGQLGLHVLTSLITSDLESCAENIRRYRAALKQHHPEKKGNVTLLMHTFLFPEHITSDETKAITQQIRQSLSDYLKTFLSMSEQYIENNLADSLDNIWDNNAQADEIYQYFLTNKTLIGSQSVCQKMLNRLKQADVDEVACLIDFGLSNELIRQSLSSLSQLQKKKEKQGR</sequence>
<evidence type="ECO:0000313" key="3">
    <source>
        <dbReference type="EMBL" id="SMS02146.1"/>
    </source>
</evidence>
<dbReference type="EMBL" id="FXXI01000008">
    <property type="protein sequence ID" value="SMS02146.1"/>
    <property type="molecule type" value="Genomic_DNA"/>
</dbReference>
<dbReference type="Pfam" id="PF00296">
    <property type="entry name" value="Bac_luciferase"/>
    <property type="match status" value="1"/>
</dbReference>
<protein>
    <submittedName>
        <fullName evidence="3">Alkanal monooxygenase alpha chain</fullName>
        <ecNumber evidence="3">1.14.14.3</ecNumber>
    </submittedName>
    <submittedName>
        <fullName evidence="2">LLM class flavin-dependent oxidoreductase</fullName>
    </submittedName>
</protein>
<dbReference type="PANTHER" id="PTHR30137:SF6">
    <property type="entry name" value="LUCIFERASE-LIKE MONOOXYGENASE"/>
    <property type="match status" value="1"/>
</dbReference>
<dbReference type="EC" id="1.14.14.3" evidence="3"/>
<keyword evidence="5" id="KW-1185">Reference proteome</keyword>
<evidence type="ECO:0000259" key="1">
    <source>
        <dbReference type="Pfam" id="PF00296"/>
    </source>
</evidence>
<evidence type="ECO:0000313" key="5">
    <source>
        <dbReference type="Proteomes" id="UP001283366"/>
    </source>
</evidence>
<accession>A0A1Y6IWX4</accession>
<dbReference type="GO" id="GO:0005829">
    <property type="term" value="C:cytosol"/>
    <property type="evidence" value="ECO:0007669"/>
    <property type="project" value="TreeGrafter"/>
</dbReference>
<feature type="domain" description="Luciferase-like" evidence="1">
    <location>
        <begin position="68"/>
        <end position="291"/>
    </location>
</feature>
<keyword evidence="3" id="KW-0560">Oxidoreductase</keyword>
<gene>
    <name evidence="3" type="primary">luxA_1</name>
    <name evidence="2" type="ORF">SBX37_21320</name>
    <name evidence="3" type="ORF">VIM7927_03464</name>
</gene>
<dbReference type="RefSeq" id="WP_087482167.1">
    <property type="nucleotide sequence ID" value="NZ_AP024884.1"/>
</dbReference>
<dbReference type="GO" id="GO:0047646">
    <property type="term" value="F:alkanal monooxygenase (FMN-linked) activity"/>
    <property type="evidence" value="ECO:0007669"/>
    <property type="project" value="UniProtKB-EC"/>
</dbReference>
<dbReference type="NCBIfam" id="TIGR04020">
    <property type="entry name" value="seco_metab_LLM"/>
    <property type="match status" value="1"/>
</dbReference>
<name>A0A1Y6IWX4_9VIBR</name>
<organism evidence="3 4">
    <name type="scientific">Vibrio mangrovi</name>
    <dbReference type="NCBI Taxonomy" id="474394"/>
    <lineage>
        <taxon>Bacteria</taxon>
        <taxon>Pseudomonadati</taxon>
        <taxon>Pseudomonadota</taxon>
        <taxon>Gammaproteobacteria</taxon>
        <taxon>Vibrionales</taxon>
        <taxon>Vibrionaceae</taxon>
        <taxon>Vibrio</taxon>
    </lineage>
</organism>
<dbReference type="InterPro" id="IPR011251">
    <property type="entry name" value="Luciferase-like_dom"/>
</dbReference>
<dbReference type="OrthoDB" id="7903015at2"/>
<evidence type="ECO:0000313" key="2">
    <source>
        <dbReference type="EMBL" id="MDW6005414.1"/>
    </source>
</evidence>
<dbReference type="SUPFAM" id="SSF51679">
    <property type="entry name" value="Bacterial luciferase-like"/>
    <property type="match status" value="1"/>
</dbReference>